<proteinExistence type="predicted"/>
<protein>
    <submittedName>
        <fullName evidence="2">Uncharacterized protein</fullName>
    </submittedName>
</protein>
<sequence length="111" mass="11922">MERGERILIWAVEPDGGVGGGRIWAVVDLGEDGLGRELCRNSRSKRRYKAWKAGFPDHKEGFGGGFDGEETDAGDSRRRSGDGVEEGGPGGGGGFLRSQVQNTSRELKEKG</sequence>
<evidence type="ECO:0000313" key="3">
    <source>
        <dbReference type="Proteomes" id="UP001187192"/>
    </source>
</evidence>
<evidence type="ECO:0000313" key="2">
    <source>
        <dbReference type="EMBL" id="GMN35207.1"/>
    </source>
</evidence>
<dbReference type="Proteomes" id="UP001187192">
    <property type="component" value="Unassembled WGS sequence"/>
</dbReference>
<gene>
    <name evidence="2" type="ORF">TIFTF001_042188</name>
</gene>
<accession>A0AA87ZJU0</accession>
<dbReference type="AlphaFoldDB" id="A0AA87ZJU0"/>
<feature type="region of interest" description="Disordered" evidence="1">
    <location>
        <begin position="56"/>
        <end position="111"/>
    </location>
</feature>
<dbReference type="EMBL" id="BTGU01002193">
    <property type="protein sequence ID" value="GMN35207.1"/>
    <property type="molecule type" value="Genomic_DNA"/>
</dbReference>
<keyword evidence="3" id="KW-1185">Reference proteome</keyword>
<dbReference type="Gramene" id="FCD_00022586-RA">
    <property type="protein sequence ID" value="FCD_00022586-RA:cds"/>
    <property type="gene ID" value="FCD_00022586"/>
</dbReference>
<organism evidence="2 3">
    <name type="scientific">Ficus carica</name>
    <name type="common">Common fig</name>
    <dbReference type="NCBI Taxonomy" id="3494"/>
    <lineage>
        <taxon>Eukaryota</taxon>
        <taxon>Viridiplantae</taxon>
        <taxon>Streptophyta</taxon>
        <taxon>Embryophyta</taxon>
        <taxon>Tracheophyta</taxon>
        <taxon>Spermatophyta</taxon>
        <taxon>Magnoliopsida</taxon>
        <taxon>eudicotyledons</taxon>
        <taxon>Gunneridae</taxon>
        <taxon>Pentapetalae</taxon>
        <taxon>rosids</taxon>
        <taxon>fabids</taxon>
        <taxon>Rosales</taxon>
        <taxon>Moraceae</taxon>
        <taxon>Ficeae</taxon>
        <taxon>Ficus</taxon>
    </lineage>
</organism>
<feature type="compositionally biased region" description="Gly residues" evidence="1">
    <location>
        <begin position="86"/>
        <end position="95"/>
    </location>
</feature>
<evidence type="ECO:0000256" key="1">
    <source>
        <dbReference type="SAM" id="MobiDB-lite"/>
    </source>
</evidence>
<reference evidence="2" key="1">
    <citation type="submission" date="2023-07" db="EMBL/GenBank/DDBJ databases">
        <title>draft genome sequence of fig (Ficus carica).</title>
        <authorList>
            <person name="Takahashi T."/>
            <person name="Nishimura K."/>
        </authorList>
    </citation>
    <scope>NUCLEOTIDE SEQUENCE</scope>
</reference>
<name>A0AA87ZJU0_FICCA</name>
<comment type="caution">
    <text evidence="2">The sequence shown here is derived from an EMBL/GenBank/DDBJ whole genome shotgun (WGS) entry which is preliminary data.</text>
</comment>